<dbReference type="PRINTS" id="PR00344">
    <property type="entry name" value="BCTRLSENSOR"/>
</dbReference>
<keyword evidence="7" id="KW-0902">Two-component regulatory system</keyword>
<evidence type="ECO:0000313" key="11">
    <source>
        <dbReference type="EMBL" id="MCX2966730.1"/>
    </source>
</evidence>
<dbReference type="GO" id="GO:0000155">
    <property type="term" value="F:phosphorelay sensor kinase activity"/>
    <property type="evidence" value="ECO:0007669"/>
    <property type="project" value="InterPro"/>
</dbReference>
<keyword evidence="5" id="KW-0808">Transferase</keyword>
<accession>A0A9X3D8F8</accession>
<gene>
    <name evidence="11" type="ORF">OSB52_21875</name>
</gene>
<dbReference type="FunFam" id="1.10.287.130:FF:000001">
    <property type="entry name" value="Two-component sensor histidine kinase"/>
    <property type="match status" value="1"/>
</dbReference>
<dbReference type="GO" id="GO:0005886">
    <property type="term" value="C:plasma membrane"/>
    <property type="evidence" value="ECO:0007669"/>
    <property type="project" value="UniProtKB-SubCell"/>
</dbReference>
<dbReference type="InterPro" id="IPR036097">
    <property type="entry name" value="HisK_dim/P_sf"/>
</dbReference>
<sequence>MNTETLRIFAVALAMTAPIAAAGAAVIYLIRGMSLRANMVAIILVPLAATFTAIFGVSGFMFTDDSSRVVAVLAAVALVTAPLALLLGHLQAKRTVWERQMRAQERAAEHSRRELIAWVSHDLRTPLADIKALAEALSDQVVTSPDEIADFAREIDTNTIRLSQMVDDLFEMSRINSGAMTLELEPVDVREVVDEVTTALGGAARRADISLGVVAPNTPVVATASSSALSRVLTNLVVNAIAHTGRGGSVDLVVADLGASVSIAVDDDGSGIPDEDLPRIFEVAYRGTTSRSPVNADGLPVGSGMGLAIARGLIEAHAGEIVAANTERGSRFEVVLPHTPRAPRTDTSVRAELGRSARRIT</sequence>
<keyword evidence="9" id="KW-1133">Transmembrane helix</keyword>
<evidence type="ECO:0000313" key="12">
    <source>
        <dbReference type="Proteomes" id="UP001143347"/>
    </source>
</evidence>
<feature type="compositionally biased region" description="Basic and acidic residues" evidence="8">
    <location>
        <begin position="343"/>
        <end position="355"/>
    </location>
</feature>
<reference evidence="11" key="1">
    <citation type="submission" date="2022-10" db="EMBL/GenBank/DDBJ databases">
        <title>WGS of marine actinomycetes from Thailand.</title>
        <authorList>
            <person name="Thawai C."/>
        </authorList>
    </citation>
    <scope>NUCLEOTIDE SEQUENCE</scope>
    <source>
        <strain evidence="11">SW21</strain>
    </source>
</reference>
<protein>
    <recommendedName>
        <fullName evidence="3">histidine kinase</fullName>
        <ecNumber evidence="3">2.7.13.3</ecNumber>
    </recommendedName>
</protein>
<feature type="transmembrane region" description="Helical" evidence="9">
    <location>
        <begin position="6"/>
        <end position="30"/>
    </location>
</feature>
<keyword evidence="4" id="KW-0597">Phosphoprotein</keyword>
<comment type="catalytic activity">
    <reaction evidence="1">
        <text>ATP + protein L-histidine = ADP + protein N-phospho-L-histidine.</text>
        <dbReference type="EC" id="2.7.13.3"/>
    </reaction>
</comment>
<organism evidence="11 12">
    <name type="scientific">Gordonia aquimaris</name>
    <dbReference type="NCBI Taxonomy" id="2984863"/>
    <lineage>
        <taxon>Bacteria</taxon>
        <taxon>Bacillati</taxon>
        <taxon>Actinomycetota</taxon>
        <taxon>Actinomycetes</taxon>
        <taxon>Mycobacteriales</taxon>
        <taxon>Gordoniaceae</taxon>
        <taxon>Gordonia</taxon>
    </lineage>
</organism>
<dbReference type="Gene3D" id="1.10.287.130">
    <property type="match status" value="1"/>
</dbReference>
<dbReference type="InterPro" id="IPR050736">
    <property type="entry name" value="Sensor_HK_Regulatory"/>
</dbReference>
<dbReference type="InterPro" id="IPR003661">
    <property type="entry name" value="HisK_dim/P_dom"/>
</dbReference>
<dbReference type="SMART" id="SM00388">
    <property type="entry name" value="HisKA"/>
    <property type="match status" value="1"/>
</dbReference>
<evidence type="ECO:0000256" key="9">
    <source>
        <dbReference type="SAM" id="Phobius"/>
    </source>
</evidence>
<dbReference type="AlphaFoldDB" id="A0A9X3D8F8"/>
<feature type="region of interest" description="Disordered" evidence="8">
    <location>
        <begin position="339"/>
        <end position="361"/>
    </location>
</feature>
<dbReference type="PANTHER" id="PTHR43711:SF1">
    <property type="entry name" value="HISTIDINE KINASE 1"/>
    <property type="match status" value="1"/>
</dbReference>
<keyword evidence="12" id="KW-1185">Reference proteome</keyword>
<dbReference type="Gene3D" id="3.30.565.10">
    <property type="entry name" value="Histidine kinase-like ATPase, C-terminal domain"/>
    <property type="match status" value="1"/>
</dbReference>
<dbReference type="RefSeq" id="WP_266063506.1">
    <property type="nucleotide sequence ID" value="NZ_JAPKFM010000031.1"/>
</dbReference>
<evidence type="ECO:0000256" key="6">
    <source>
        <dbReference type="ARBA" id="ARBA00022777"/>
    </source>
</evidence>
<dbReference type="Pfam" id="PF02518">
    <property type="entry name" value="HATPase_c"/>
    <property type="match status" value="1"/>
</dbReference>
<evidence type="ECO:0000256" key="4">
    <source>
        <dbReference type="ARBA" id="ARBA00022553"/>
    </source>
</evidence>
<evidence type="ECO:0000256" key="7">
    <source>
        <dbReference type="ARBA" id="ARBA00023012"/>
    </source>
</evidence>
<evidence type="ECO:0000256" key="5">
    <source>
        <dbReference type="ARBA" id="ARBA00022679"/>
    </source>
</evidence>
<feature type="transmembrane region" description="Helical" evidence="9">
    <location>
        <begin position="42"/>
        <end position="63"/>
    </location>
</feature>
<dbReference type="PROSITE" id="PS50109">
    <property type="entry name" value="HIS_KIN"/>
    <property type="match status" value="1"/>
</dbReference>
<dbReference type="InterPro" id="IPR004358">
    <property type="entry name" value="Sig_transdc_His_kin-like_C"/>
</dbReference>
<dbReference type="Pfam" id="PF00512">
    <property type="entry name" value="HisKA"/>
    <property type="match status" value="1"/>
</dbReference>
<dbReference type="CDD" id="cd00075">
    <property type="entry name" value="HATPase"/>
    <property type="match status" value="1"/>
</dbReference>
<dbReference type="EMBL" id="JAPKFM010000031">
    <property type="protein sequence ID" value="MCX2966730.1"/>
    <property type="molecule type" value="Genomic_DNA"/>
</dbReference>
<dbReference type="InterPro" id="IPR036890">
    <property type="entry name" value="HATPase_C_sf"/>
</dbReference>
<comment type="caution">
    <text evidence="11">The sequence shown here is derived from an EMBL/GenBank/DDBJ whole genome shotgun (WGS) entry which is preliminary data.</text>
</comment>
<feature type="transmembrane region" description="Helical" evidence="9">
    <location>
        <begin position="69"/>
        <end position="92"/>
    </location>
</feature>
<comment type="subcellular location">
    <subcellularLocation>
        <location evidence="2">Cell membrane</location>
    </subcellularLocation>
</comment>
<evidence type="ECO:0000256" key="2">
    <source>
        <dbReference type="ARBA" id="ARBA00004236"/>
    </source>
</evidence>
<dbReference type="SUPFAM" id="SSF55874">
    <property type="entry name" value="ATPase domain of HSP90 chaperone/DNA topoisomerase II/histidine kinase"/>
    <property type="match status" value="1"/>
</dbReference>
<dbReference type="PANTHER" id="PTHR43711">
    <property type="entry name" value="TWO-COMPONENT HISTIDINE KINASE"/>
    <property type="match status" value="1"/>
</dbReference>
<evidence type="ECO:0000256" key="3">
    <source>
        <dbReference type="ARBA" id="ARBA00012438"/>
    </source>
</evidence>
<dbReference type="CDD" id="cd00082">
    <property type="entry name" value="HisKA"/>
    <property type="match status" value="1"/>
</dbReference>
<keyword evidence="6 11" id="KW-0418">Kinase</keyword>
<evidence type="ECO:0000256" key="8">
    <source>
        <dbReference type="SAM" id="MobiDB-lite"/>
    </source>
</evidence>
<keyword evidence="9" id="KW-0472">Membrane</keyword>
<evidence type="ECO:0000256" key="1">
    <source>
        <dbReference type="ARBA" id="ARBA00000085"/>
    </source>
</evidence>
<dbReference type="Proteomes" id="UP001143347">
    <property type="component" value="Unassembled WGS sequence"/>
</dbReference>
<proteinExistence type="predicted"/>
<dbReference type="InterPro" id="IPR003594">
    <property type="entry name" value="HATPase_dom"/>
</dbReference>
<dbReference type="EC" id="2.7.13.3" evidence="3"/>
<feature type="domain" description="Histidine kinase" evidence="10">
    <location>
        <begin position="118"/>
        <end position="340"/>
    </location>
</feature>
<name>A0A9X3D8F8_9ACTN</name>
<keyword evidence="9" id="KW-0812">Transmembrane</keyword>
<dbReference type="SMART" id="SM00387">
    <property type="entry name" value="HATPase_c"/>
    <property type="match status" value="1"/>
</dbReference>
<dbReference type="InterPro" id="IPR005467">
    <property type="entry name" value="His_kinase_dom"/>
</dbReference>
<evidence type="ECO:0000259" key="10">
    <source>
        <dbReference type="PROSITE" id="PS50109"/>
    </source>
</evidence>
<dbReference type="SUPFAM" id="SSF47384">
    <property type="entry name" value="Homodimeric domain of signal transducing histidine kinase"/>
    <property type="match status" value="1"/>
</dbReference>